<dbReference type="SMART" id="SM01381">
    <property type="entry name" value="7TM_GPCR_Srsx"/>
    <property type="match status" value="1"/>
</dbReference>
<dbReference type="PROSITE" id="PS00238">
    <property type="entry name" value="OPSIN"/>
    <property type="match status" value="1"/>
</dbReference>
<dbReference type="GO" id="GO:0007602">
    <property type="term" value="P:phototransduction"/>
    <property type="evidence" value="ECO:0007669"/>
    <property type="project" value="UniProtKB-KW"/>
</dbReference>
<keyword evidence="14" id="KW-0844">Vision</keyword>
<comment type="similarity">
    <text evidence="2 15">Belongs to the G-protein coupled receptor 1 family.</text>
</comment>
<evidence type="ECO:0000259" key="17">
    <source>
        <dbReference type="PROSITE" id="PS50262"/>
    </source>
</evidence>
<feature type="transmembrane region" description="Helical" evidence="16">
    <location>
        <begin position="228"/>
        <end position="250"/>
    </location>
</feature>
<keyword evidence="4" id="KW-0716">Sensory transduction</keyword>
<dbReference type="GO" id="GO:0016020">
    <property type="term" value="C:membrane"/>
    <property type="evidence" value="ECO:0007669"/>
    <property type="project" value="UniProtKB-SubCell"/>
</dbReference>
<dbReference type="InterPro" id="IPR000276">
    <property type="entry name" value="GPCR_Rhodpsn"/>
</dbReference>
<reference evidence="18 19" key="1">
    <citation type="journal article" date="2023" name="Insect Mol. Biol.">
        <title>Genome sequencing provides insights into the evolution of gene families encoding plant cell wall-degrading enzymes in longhorned beetles.</title>
        <authorList>
            <person name="Shin N.R."/>
            <person name="Okamura Y."/>
            <person name="Kirsch R."/>
            <person name="Pauchet Y."/>
        </authorList>
    </citation>
    <scope>NUCLEOTIDE SEQUENCE [LARGE SCALE GENOMIC DNA]</scope>
    <source>
        <strain evidence="18">EAD_L_NR</strain>
    </source>
</reference>
<keyword evidence="10 16" id="KW-0472">Membrane</keyword>
<sequence>ASNSEPHQCYDSLGKSHNMNVSHIVEKFKKLWSVREWIERGYFTEEYICNINAHWLSFESPSRSSFVILAVIYLNIMLTGFVGNFLVIFLYVRQVFCHCKCKNLRTPGNILTANLAVSDMIITLETPIFIYNCFHMGPALGDIGGLSGTVSIITLSAISFDRYFMIKFPLNRAYSKLRVKICLAIVWLYGLTFSSIPALNIGLGRYTYEGYLTSCSFDYLTEDAKERMFVFAFFIAAYVVPLLLITFCYVNIIKVVTDRSIANNESKDSFRHVKEEASKRQEVKLAVVVLYSILLWFIAWTPYSAVALLGIFDQKHLISPLSSMIPAVFCKIASCINPFVYSLTHPKFKSELKKMLCVPTKTDNRHRSHVWSIHSSKNKNNLETYHESSDVEEEIVMIESSSKLESGSKQIFENPVSPGTAESKFRREPSIMEMFCLRPNFSNKSTTFRRMSRRWSIKEKEMKTKERYGIEY</sequence>
<dbReference type="Gene3D" id="1.20.1070.10">
    <property type="entry name" value="Rhodopsin 7-helix transmembrane proteins"/>
    <property type="match status" value="1"/>
</dbReference>
<dbReference type="SUPFAM" id="SSF81321">
    <property type="entry name" value="Family A G protein-coupled receptor-like"/>
    <property type="match status" value="1"/>
</dbReference>
<evidence type="ECO:0000256" key="10">
    <source>
        <dbReference type="ARBA" id="ARBA00023136"/>
    </source>
</evidence>
<comment type="caution">
    <text evidence="18">The sequence shown here is derived from an EMBL/GenBank/DDBJ whole genome shotgun (WGS) entry which is preliminary data.</text>
</comment>
<evidence type="ECO:0000256" key="6">
    <source>
        <dbReference type="ARBA" id="ARBA00022925"/>
    </source>
</evidence>
<keyword evidence="5 15" id="KW-0812">Transmembrane</keyword>
<keyword evidence="13 15" id="KW-0807">Transducer</keyword>
<evidence type="ECO:0000256" key="1">
    <source>
        <dbReference type="ARBA" id="ARBA00004141"/>
    </source>
</evidence>
<keyword evidence="3" id="KW-0600">Photoreceptor protein</keyword>
<dbReference type="PRINTS" id="PR00237">
    <property type="entry name" value="GPCRRHODOPSN"/>
</dbReference>
<keyword evidence="19" id="KW-1185">Reference proteome</keyword>
<evidence type="ECO:0000256" key="14">
    <source>
        <dbReference type="ARBA" id="ARBA00023305"/>
    </source>
</evidence>
<dbReference type="GO" id="GO:0004930">
    <property type="term" value="F:G protein-coupled receptor activity"/>
    <property type="evidence" value="ECO:0007669"/>
    <property type="project" value="UniProtKB-KW"/>
</dbReference>
<feature type="transmembrane region" description="Helical" evidence="16">
    <location>
        <begin position="143"/>
        <end position="160"/>
    </location>
</feature>
<dbReference type="Pfam" id="PF00001">
    <property type="entry name" value="7tm_1"/>
    <property type="match status" value="1"/>
</dbReference>
<dbReference type="InterPro" id="IPR027430">
    <property type="entry name" value="Retinal_BS"/>
</dbReference>
<dbReference type="PROSITE" id="PS00237">
    <property type="entry name" value="G_PROTEIN_RECEP_F1_1"/>
    <property type="match status" value="1"/>
</dbReference>
<accession>A0AAV8W4R6</accession>
<feature type="transmembrane region" description="Helical" evidence="16">
    <location>
        <begin position="113"/>
        <end position="131"/>
    </location>
</feature>
<organism evidence="18 19">
    <name type="scientific">Exocentrus adspersus</name>
    <dbReference type="NCBI Taxonomy" id="1586481"/>
    <lineage>
        <taxon>Eukaryota</taxon>
        <taxon>Metazoa</taxon>
        <taxon>Ecdysozoa</taxon>
        <taxon>Arthropoda</taxon>
        <taxon>Hexapoda</taxon>
        <taxon>Insecta</taxon>
        <taxon>Pterygota</taxon>
        <taxon>Neoptera</taxon>
        <taxon>Endopterygota</taxon>
        <taxon>Coleoptera</taxon>
        <taxon>Polyphaga</taxon>
        <taxon>Cucujiformia</taxon>
        <taxon>Chrysomeloidea</taxon>
        <taxon>Cerambycidae</taxon>
        <taxon>Lamiinae</taxon>
        <taxon>Acanthocinini</taxon>
        <taxon>Exocentrus</taxon>
    </lineage>
</organism>
<evidence type="ECO:0000256" key="8">
    <source>
        <dbReference type="ARBA" id="ARBA00022991"/>
    </source>
</evidence>
<protein>
    <recommendedName>
        <fullName evidence="17">G-protein coupled receptors family 1 profile domain-containing protein</fullName>
    </recommendedName>
</protein>
<gene>
    <name evidence="18" type="ORF">NQ315_010577</name>
</gene>
<feature type="transmembrane region" description="Helical" evidence="16">
    <location>
        <begin position="324"/>
        <end position="344"/>
    </location>
</feature>
<evidence type="ECO:0000256" key="9">
    <source>
        <dbReference type="ARBA" id="ARBA00023040"/>
    </source>
</evidence>
<feature type="transmembrane region" description="Helical" evidence="16">
    <location>
        <begin position="288"/>
        <end position="312"/>
    </location>
</feature>
<evidence type="ECO:0000313" key="19">
    <source>
        <dbReference type="Proteomes" id="UP001159042"/>
    </source>
</evidence>
<feature type="domain" description="G-protein coupled receptors family 1 profile" evidence="17">
    <location>
        <begin position="83"/>
        <end position="341"/>
    </location>
</feature>
<dbReference type="InterPro" id="IPR050125">
    <property type="entry name" value="GPCR_opsins"/>
</dbReference>
<dbReference type="GO" id="GO:0007601">
    <property type="term" value="P:visual perception"/>
    <property type="evidence" value="ECO:0007669"/>
    <property type="project" value="UniProtKB-KW"/>
</dbReference>
<dbReference type="Proteomes" id="UP001159042">
    <property type="component" value="Unassembled WGS sequence"/>
</dbReference>
<dbReference type="AlphaFoldDB" id="A0AAV8W4R6"/>
<evidence type="ECO:0000256" key="16">
    <source>
        <dbReference type="SAM" id="Phobius"/>
    </source>
</evidence>
<keyword evidence="9 15" id="KW-0297">G-protein coupled receptor</keyword>
<keyword evidence="12" id="KW-0325">Glycoprotein</keyword>
<feature type="transmembrane region" description="Helical" evidence="16">
    <location>
        <begin position="66"/>
        <end position="92"/>
    </location>
</feature>
<evidence type="ECO:0000313" key="18">
    <source>
        <dbReference type="EMBL" id="KAJ8921668.1"/>
    </source>
</evidence>
<keyword evidence="6" id="KW-0681">Retinal protein</keyword>
<feature type="transmembrane region" description="Helical" evidence="16">
    <location>
        <begin position="181"/>
        <end position="208"/>
    </location>
</feature>
<evidence type="ECO:0000256" key="13">
    <source>
        <dbReference type="ARBA" id="ARBA00023224"/>
    </source>
</evidence>
<keyword evidence="11 15" id="KW-0675">Receptor</keyword>
<comment type="subcellular location">
    <subcellularLocation>
        <location evidence="1">Membrane</location>
        <topology evidence="1">Multi-pass membrane protein</topology>
    </subcellularLocation>
</comment>
<evidence type="ECO:0000256" key="11">
    <source>
        <dbReference type="ARBA" id="ARBA00023170"/>
    </source>
</evidence>
<keyword evidence="8" id="KW-0157">Chromophore</keyword>
<dbReference type="PANTHER" id="PTHR24240">
    <property type="entry name" value="OPSIN"/>
    <property type="match status" value="1"/>
</dbReference>
<evidence type="ECO:0000256" key="12">
    <source>
        <dbReference type="ARBA" id="ARBA00023180"/>
    </source>
</evidence>
<dbReference type="PROSITE" id="PS50262">
    <property type="entry name" value="G_PROTEIN_RECEP_F1_2"/>
    <property type="match status" value="1"/>
</dbReference>
<evidence type="ECO:0000256" key="7">
    <source>
        <dbReference type="ARBA" id="ARBA00022989"/>
    </source>
</evidence>
<dbReference type="GO" id="GO:0009881">
    <property type="term" value="F:photoreceptor activity"/>
    <property type="evidence" value="ECO:0007669"/>
    <property type="project" value="UniProtKB-KW"/>
</dbReference>
<evidence type="ECO:0000256" key="15">
    <source>
        <dbReference type="RuleBase" id="RU000688"/>
    </source>
</evidence>
<evidence type="ECO:0000256" key="3">
    <source>
        <dbReference type="ARBA" id="ARBA00022543"/>
    </source>
</evidence>
<dbReference type="InterPro" id="IPR017452">
    <property type="entry name" value="GPCR_Rhodpsn_7TM"/>
</dbReference>
<evidence type="ECO:0000256" key="5">
    <source>
        <dbReference type="ARBA" id="ARBA00022692"/>
    </source>
</evidence>
<name>A0AAV8W4R6_9CUCU</name>
<evidence type="ECO:0000256" key="4">
    <source>
        <dbReference type="ARBA" id="ARBA00022606"/>
    </source>
</evidence>
<keyword evidence="7 16" id="KW-1133">Transmembrane helix</keyword>
<feature type="non-terminal residue" evidence="18">
    <location>
        <position position="1"/>
    </location>
</feature>
<evidence type="ECO:0000256" key="2">
    <source>
        <dbReference type="ARBA" id="ARBA00010663"/>
    </source>
</evidence>
<dbReference type="EMBL" id="JANEYG010000009">
    <property type="protein sequence ID" value="KAJ8921668.1"/>
    <property type="molecule type" value="Genomic_DNA"/>
</dbReference>
<proteinExistence type="inferred from homology"/>